<accession>A0A1U9LGC0</accession>
<name>A0A1U9LGC0_9PROT</name>
<dbReference type="KEGG" id="aper:A0U91_11795"/>
<dbReference type="STRING" id="1076596.A0U91_11795"/>
<evidence type="ECO:0000313" key="2">
    <source>
        <dbReference type="EMBL" id="AQT05429.1"/>
    </source>
</evidence>
<proteinExistence type="predicted"/>
<feature type="transmembrane region" description="Helical" evidence="1">
    <location>
        <begin position="5"/>
        <end position="25"/>
    </location>
</feature>
<reference evidence="2 3" key="1">
    <citation type="submission" date="2016-03" db="EMBL/GenBank/DDBJ databases">
        <title>Acetic acid bacteria sequencing.</title>
        <authorList>
            <person name="Brandt J."/>
            <person name="Jakob F."/>
            <person name="Vogel R.F."/>
        </authorList>
    </citation>
    <scope>NUCLEOTIDE SEQUENCE [LARGE SCALE GENOMIC DNA]</scope>
    <source>
        <strain evidence="2 3">TMW2.1084</strain>
    </source>
</reference>
<protein>
    <submittedName>
        <fullName evidence="2">Uncharacterized protein</fullName>
    </submittedName>
</protein>
<gene>
    <name evidence="2" type="ORF">A0U91_11795</name>
</gene>
<keyword evidence="1" id="KW-1133">Transmembrane helix</keyword>
<dbReference type="Proteomes" id="UP000189055">
    <property type="component" value="Chromosome"/>
</dbReference>
<keyword evidence="1" id="KW-0472">Membrane</keyword>
<feature type="transmembrane region" description="Helical" evidence="1">
    <location>
        <begin position="95"/>
        <end position="117"/>
    </location>
</feature>
<keyword evidence="1" id="KW-0812">Transmembrane</keyword>
<evidence type="ECO:0000256" key="1">
    <source>
        <dbReference type="SAM" id="Phobius"/>
    </source>
</evidence>
<organism evidence="2 3">
    <name type="scientific">Acetobacter persici</name>
    <dbReference type="NCBI Taxonomy" id="1076596"/>
    <lineage>
        <taxon>Bacteria</taxon>
        <taxon>Pseudomonadati</taxon>
        <taxon>Pseudomonadota</taxon>
        <taxon>Alphaproteobacteria</taxon>
        <taxon>Acetobacterales</taxon>
        <taxon>Acetobacteraceae</taxon>
        <taxon>Acetobacter</taxon>
    </lineage>
</organism>
<evidence type="ECO:0000313" key="3">
    <source>
        <dbReference type="Proteomes" id="UP000189055"/>
    </source>
</evidence>
<dbReference type="AlphaFoldDB" id="A0A1U9LGC0"/>
<feature type="transmembrane region" description="Helical" evidence="1">
    <location>
        <begin position="70"/>
        <end position="89"/>
    </location>
</feature>
<dbReference type="RefSeq" id="WP_077931209.1">
    <property type="nucleotide sequence ID" value="NZ_CP014687.1"/>
</dbReference>
<dbReference type="EMBL" id="CP014687">
    <property type="protein sequence ID" value="AQT05429.1"/>
    <property type="molecule type" value="Genomic_DNA"/>
</dbReference>
<sequence length="123" mass="14212">MKRYLIELALCITLYVCACMAAAWLRSNLAISPTWQPVIALLPMVPGACFLLIIMRYFRRIDELERRIQAESLMFSFSGTAIITFSYGFLETAGFARLSMFCVWPVMAILWSIGYFVSKRRYQ</sequence>
<feature type="transmembrane region" description="Helical" evidence="1">
    <location>
        <begin position="37"/>
        <end position="58"/>
    </location>
</feature>